<name>A0A1W1XRK0_9CLOT</name>
<dbReference type="EMBL" id="FWXH01000013">
    <property type="protein sequence ID" value="SMC26517.1"/>
    <property type="molecule type" value="Genomic_DNA"/>
</dbReference>
<protein>
    <submittedName>
        <fullName evidence="1">Uncharacterized protein</fullName>
    </submittedName>
</protein>
<accession>A0A1W1XRK0</accession>
<evidence type="ECO:0000313" key="1">
    <source>
        <dbReference type="EMBL" id="SMC26517.1"/>
    </source>
</evidence>
<keyword evidence="2" id="KW-1185">Reference proteome</keyword>
<gene>
    <name evidence="1" type="ORF">SAMN02745134_02867</name>
</gene>
<dbReference type="AlphaFoldDB" id="A0A1W1XRK0"/>
<evidence type="ECO:0000313" key="2">
    <source>
        <dbReference type="Proteomes" id="UP000192468"/>
    </source>
</evidence>
<reference evidence="1 2" key="1">
    <citation type="submission" date="2017-04" db="EMBL/GenBank/DDBJ databases">
        <authorList>
            <person name="Afonso C.L."/>
            <person name="Miller P.J."/>
            <person name="Scott M.A."/>
            <person name="Spackman E."/>
            <person name="Goraichik I."/>
            <person name="Dimitrov K.M."/>
            <person name="Suarez D.L."/>
            <person name="Swayne D.E."/>
        </authorList>
    </citation>
    <scope>NUCLEOTIDE SEQUENCE [LARGE SCALE GENOMIC DNA]</scope>
    <source>
        <strain evidence="1 2">DSM 12555</strain>
    </source>
</reference>
<dbReference type="Proteomes" id="UP000192468">
    <property type="component" value="Unassembled WGS sequence"/>
</dbReference>
<organism evidence="1 2">
    <name type="scientific">Clostridium acidisoli DSM 12555</name>
    <dbReference type="NCBI Taxonomy" id="1121291"/>
    <lineage>
        <taxon>Bacteria</taxon>
        <taxon>Bacillati</taxon>
        <taxon>Bacillota</taxon>
        <taxon>Clostridia</taxon>
        <taxon>Eubacteriales</taxon>
        <taxon>Clostridiaceae</taxon>
        <taxon>Clostridium</taxon>
    </lineage>
</organism>
<sequence length="48" mass="5655">MLWLFVLLIALIATLPLSDNSPSRDINFYKNGMVIYHKNSHEKDKYED</sequence>
<dbReference type="RefSeq" id="WP_176212703.1">
    <property type="nucleotide sequence ID" value="NZ_FWXH01000013.1"/>
</dbReference>
<proteinExistence type="predicted"/>